<dbReference type="InterPro" id="IPR001509">
    <property type="entry name" value="Epimerase_deHydtase"/>
</dbReference>
<dbReference type="AlphaFoldDB" id="A0A2N0WHS9"/>
<dbReference type="GO" id="GO:0003978">
    <property type="term" value="F:UDP-glucose 4-epimerase activity"/>
    <property type="evidence" value="ECO:0007669"/>
    <property type="project" value="UniProtKB-EC"/>
</dbReference>
<comment type="cofactor">
    <cofactor evidence="2">
        <name>NAD(+)</name>
        <dbReference type="ChEBI" id="CHEBI:57540"/>
    </cofactor>
</comment>
<evidence type="ECO:0000256" key="7">
    <source>
        <dbReference type="ARBA" id="ARBA00023027"/>
    </source>
</evidence>
<dbReference type="RefSeq" id="WP_101236095.1">
    <property type="nucleotide sequence ID" value="NZ_PISJ01000010.1"/>
</dbReference>
<dbReference type="GO" id="GO:0006012">
    <property type="term" value="P:galactose metabolic process"/>
    <property type="evidence" value="ECO:0007669"/>
    <property type="project" value="UniProtKB-KW"/>
</dbReference>
<comment type="similarity">
    <text evidence="4">Belongs to the NAD(P)-dependent epimerase/dehydratase family.</text>
</comment>
<evidence type="ECO:0000259" key="12">
    <source>
        <dbReference type="Pfam" id="PF01370"/>
    </source>
</evidence>
<evidence type="ECO:0000256" key="1">
    <source>
        <dbReference type="ARBA" id="ARBA00000083"/>
    </source>
</evidence>
<evidence type="ECO:0000256" key="4">
    <source>
        <dbReference type="ARBA" id="ARBA00007637"/>
    </source>
</evidence>
<dbReference type="Proteomes" id="UP000233553">
    <property type="component" value="Unassembled WGS sequence"/>
</dbReference>
<dbReference type="InterPro" id="IPR036291">
    <property type="entry name" value="NAD(P)-bd_dom_sf"/>
</dbReference>
<evidence type="ECO:0000313" key="13">
    <source>
        <dbReference type="EMBL" id="PKF34953.1"/>
    </source>
</evidence>
<dbReference type="GO" id="GO:0005829">
    <property type="term" value="C:cytosol"/>
    <property type="evidence" value="ECO:0007669"/>
    <property type="project" value="TreeGrafter"/>
</dbReference>
<evidence type="ECO:0000313" key="14">
    <source>
        <dbReference type="Proteomes" id="UP000233553"/>
    </source>
</evidence>
<sequence length="335" mass="37764">MILVTGGLGFIGSHIALSLLAHGQEIVIVDNLANSTLQTLERLEYISGMYIPFAKLDVRNTPALNKVFEQYSIDTVIHTASFKSLEESTLKPLEYYNDNVSSIMSLLRAMQRMGVRQLINLSSLAVYGQSDQKLSEQTEFNYSYPNPYVRSQQMVEDIIADTYKVDPEWRIVNLRLSNIAGAFEHGVLGEYVTQLPKNIVPLALQVAAMQREYIELQNQASTADGTVERSFLHVLDACDAILMTLNWLKSQNNCLESFNIAHSQLTSIQTLLNEIAKVTQTQVNIQPAVFQHQEIAQLGANIDKATTTLNWSPKRTLSQMIEDEWRFYLNTLKGN</sequence>
<proteinExistence type="inferred from homology"/>
<dbReference type="PANTHER" id="PTHR43725">
    <property type="entry name" value="UDP-GLUCOSE 4-EPIMERASE"/>
    <property type="match status" value="1"/>
</dbReference>
<evidence type="ECO:0000256" key="2">
    <source>
        <dbReference type="ARBA" id="ARBA00001911"/>
    </source>
</evidence>
<dbReference type="SUPFAM" id="SSF51735">
    <property type="entry name" value="NAD(P)-binding Rossmann-fold domains"/>
    <property type="match status" value="1"/>
</dbReference>
<feature type="domain" description="NAD-dependent epimerase/dehydratase" evidence="12">
    <location>
        <begin position="2"/>
        <end position="260"/>
    </location>
</feature>
<gene>
    <name evidence="13" type="ORF">CW311_06575</name>
</gene>
<comment type="catalytic activity">
    <reaction evidence="1">
        <text>UDP-alpha-D-glucose = UDP-alpha-D-galactose</text>
        <dbReference type="Rhea" id="RHEA:22168"/>
        <dbReference type="ChEBI" id="CHEBI:58885"/>
        <dbReference type="ChEBI" id="CHEBI:66914"/>
        <dbReference type="EC" id="5.1.3.2"/>
    </reaction>
</comment>
<evidence type="ECO:0000256" key="9">
    <source>
        <dbReference type="ARBA" id="ARBA00023235"/>
    </source>
</evidence>
<protein>
    <recommendedName>
        <fullName evidence="6">UDP-glucose 4-epimerase</fullName>
        <ecNumber evidence="5">5.1.3.2</ecNumber>
    </recommendedName>
    <alternativeName>
        <fullName evidence="11">Galactowaldenase</fullName>
    </alternativeName>
    <alternativeName>
        <fullName evidence="10">UDP-galactose 4-epimerase</fullName>
    </alternativeName>
</protein>
<keyword evidence="9" id="KW-0413">Isomerase</keyword>
<reference evidence="13 14" key="1">
    <citation type="submission" date="2017-12" db="EMBL/GenBank/DDBJ databases">
        <title>Draft Genome sequences of multiple microbial strains isolated from spacecraft associated surfaces.</title>
        <authorList>
            <person name="Seuylemezian A."/>
            <person name="Vaishampayan P."/>
            <person name="Venkateswaran K."/>
        </authorList>
    </citation>
    <scope>NUCLEOTIDE SEQUENCE [LARGE SCALE GENOMIC DNA]</scope>
    <source>
        <strain evidence="13 14">2P01AA</strain>
    </source>
</reference>
<evidence type="ECO:0000256" key="11">
    <source>
        <dbReference type="ARBA" id="ARBA00033067"/>
    </source>
</evidence>
<evidence type="ECO:0000256" key="10">
    <source>
        <dbReference type="ARBA" id="ARBA00031367"/>
    </source>
</evidence>
<dbReference type="EMBL" id="PISJ01000010">
    <property type="protein sequence ID" value="PKF34953.1"/>
    <property type="molecule type" value="Genomic_DNA"/>
</dbReference>
<evidence type="ECO:0000256" key="8">
    <source>
        <dbReference type="ARBA" id="ARBA00023144"/>
    </source>
</evidence>
<keyword evidence="8" id="KW-0299">Galactose metabolism</keyword>
<comment type="caution">
    <text evidence="13">The sequence shown here is derived from an EMBL/GenBank/DDBJ whole genome shotgun (WGS) entry which is preliminary data.</text>
</comment>
<keyword evidence="8" id="KW-0119">Carbohydrate metabolism</keyword>
<evidence type="ECO:0000256" key="5">
    <source>
        <dbReference type="ARBA" id="ARBA00013189"/>
    </source>
</evidence>
<dbReference type="PANTHER" id="PTHR43725:SF47">
    <property type="entry name" value="UDP-GLUCOSE 4-EPIMERASE"/>
    <property type="match status" value="1"/>
</dbReference>
<comment type="pathway">
    <text evidence="3">Carbohydrate metabolism; galactose metabolism.</text>
</comment>
<organism evidence="13 14">
    <name type="scientific">Acinetobacter proteolyticus</name>
    <dbReference type="NCBI Taxonomy" id="1776741"/>
    <lineage>
        <taxon>Bacteria</taxon>
        <taxon>Pseudomonadati</taxon>
        <taxon>Pseudomonadota</taxon>
        <taxon>Gammaproteobacteria</taxon>
        <taxon>Moraxellales</taxon>
        <taxon>Moraxellaceae</taxon>
        <taxon>Acinetobacter</taxon>
    </lineage>
</organism>
<dbReference type="Gene3D" id="3.40.50.720">
    <property type="entry name" value="NAD(P)-binding Rossmann-like Domain"/>
    <property type="match status" value="1"/>
</dbReference>
<dbReference type="Pfam" id="PF01370">
    <property type="entry name" value="Epimerase"/>
    <property type="match status" value="1"/>
</dbReference>
<dbReference type="Gene3D" id="3.90.25.10">
    <property type="entry name" value="UDP-galactose 4-epimerase, domain 1"/>
    <property type="match status" value="1"/>
</dbReference>
<dbReference type="EC" id="5.1.3.2" evidence="5"/>
<evidence type="ECO:0000256" key="6">
    <source>
        <dbReference type="ARBA" id="ARBA00018569"/>
    </source>
</evidence>
<name>A0A2N0WHS9_9GAMM</name>
<keyword evidence="7" id="KW-0520">NAD</keyword>
<evidence type="ECO:0000256" key="3">
    <source>
        <dbReference type="ARBA" id="ARBA00004947"/>
    </source>
</evidence>
<accession>A0A2N0WHS9</accession>